<dbReference type="AlphaFoldDB" id="A0A8J5SHK1"/>
<dbReference type="Proteomes" id="UP000729402">
    <property type="component" value="Unassembled WGS sequence"/>
</dbReference>
<proteinExistence type="predicted"/>
<accession>A0A8J5SHK1</accession>
<gene>
    <name evidence="1" type="ORF">GUJ93_ZPchr0006g42524</name>
</gene>
<organism evidence="1 2">
    <name type="scientific">Zizania palustris</name>
    <name type="common">Northern wild rice</name>
    <dbReference type="NCBI Taxonomy" id="103762"/>
    <lineage>
        <taxon>Eukaryota</taxon>
        <taxon>Viridiplantae</taxon>
        <taxon>Streptophyta</taxon>
        <taxon>Embryophyta</taxon>
        <taxon>Tracheophyta</taxon>
        <taxon>Spermatophyta</taxon>
        <taxon>Magnoliopsida</taxon>
        <taxon>Liliopsida</taxon>
        <taxon>Poales</taxon>
        <taxon>Poaceae</taxon>
        <taxon>BOP clade</taxon>
        <taxon>Oryzoideae</taxon>
        <taxon>Oryzeae</taxon>
        <taxon>Zizaniinae</taxon>
        <taxon>Zizania</taxon>
    </lineage>
</organism>
<name>A0A8J5SHK1_ZIZPA</name>
<evidence type="ECO:0000313" key="2">
    <source>
        <dbReference type="Proteomes" id="UP000729402"/>
    </source>
</evidence>
<keyword evidence="2" id="KW-1185">Reference proteome</keyword>
<sequence>MARLTSELLRPLDATQAIDEAALLRYAAAHVAGFPSPALGFVLTQFGYGQSNPTYCLEVSAPGGEARRYVLRKKPPDVILQSAHAVEREFQVGFLRFARSDLMVGRALLAQCFRKGEKLSLTLIDEDFEPEVVKSRELSELF</sequence>
<comment type="caution">
    <text evidence="1">The sequence shown here is derived from an EMBL/GenBank/DDBJ whole genome shotgun (WGS) entry which is preliminary data.</text>
</comment>
<dbReference type="OrthoDB" id="434771at2759"/>
<dbReference type="EMBL" id="JAAALK010000283">
    <property type="protein sequence ID" value="KAG8074885.1"/>
    <property type="molecule type" value="Genomic_DNA"/>
</dbReference>
<reference evidence="1" key="1">
    <citation type="journal article" date="2021" name="bioRxiv">
        <title>Whole Genome Assembly and Annotation of Northern Wild Rice, Zizania palustris L., Supports a Whole Genome Duplication in the Zizania Genus.</title>
        <authorList>
            <person name="Haas M."/>
            <person name="Kono T."/>
            <person name="Macchietto M."/>
            <person name="Millas R."/>
            <person name="McGilp L."/>
            <person name="Shao M."/>
            <person name="Duquette J."/>
            <person name="Hirsch C.N."/>
            <person name="Kimball J."/>
        </authorList>
    </citation>
    <scope>NUCLEOTIDE SEQUENCE</scope>
    <source>
        <tissue evidence="1">Fresh leaf tissue</tissue>
    </source>
</reference>
<reference evidence="1" key="2">
    <citation type="submission" date="2021-02" db="EMBL/GenBank/DDBJ databases">
        <authorList>
            <person name="Kimball J.A."/>
            <person name="Haas M.W."/>
            <person name="Macchietto M."/>
            <person name="Kono T."/>
            <person name="Duquette J."/>
            <person name="Shao M."/>
        </authorList>
    </citation>
    <scope>NUCLEOTIDE SEQUENCE</scope>
    <source>
        <tissue evidence="1">Fresh leaf tissue</tissue>
    </source>
</reference>
<protein>
    <submittedName>
        <fullName evidence="1">Uncharacterized protein</fullName>
    </submittedName>
</protein>
<evidence type="ECO:0000313" key="1">
    <source>
        <dbReference type="EMBL" id="KAG8074885.1"/>
    </source>
</evidence>